<feature type="coiled-coil region" evidence="1">
    <location>
        <begin position="512"/>
        <end position="585"/>
    </location>
</feature>
<organism evidence="3 4">
    <name type="scientific">Paramecium pentaurelia</name>
    <dbReference type="NCBI Taxonomy" id="43138"/>
    <lineage>
        <taxon>Eukaryota</taxon>
        <taxon>Sar</taxon>
        <taxon>Alveolata</taxon>
        <taxon>Ciliophora</taxon>
        <taxon>Intramacronucleata</taxon>
        <taxon>Oligohymenophorea</taxon>
        <taxon>Peniculida</taxon>
        <taxon>Parameciidae</taxon>
        <taxon>Paramecium</taxon>
    </lineage>
</organism>
<comment type="caution">
    <text evidence="3">The sequence shown here is derived from an EMBL/GenBank/DDBJ whole genome shotgun (WGS) entry which is preliminary data.</text>
</comment>
<evidence type="ECO:0000259" key="2">
    <source>
        <dbReference type="PROSITE" id="PS51886"/>
    </source>
</evidence>
<sequence>MNILATYVPEDREKMVCQMHKLEIIAIDLVSLENRQFEFLCCNCLVEKMNNNNISTIEQTSDRIQSYKSQRLNKRKKDIQITLDNQKILLVQIMKFKSKVDEALDKISNEIQKQLVMNEKEQQSLKENCQTQSNFQEDVRQLSEFLQTQENQIELSQDSKFIDDIYKQFELIFQNETHNKTIQTFKDVVWNINNLNKENKIELMSLQTQNNQKTLSLSNLCQKHKKEIIMIDIESENKQIEYRFVCVQCISDNPLCQYRTIEEVNQKWNEKMKKQDIIFNDLRSNRLKKKEKLNKKIAEMRQNYILQLDDISETLRTGFSVPTTPTTEVNKFKQDSIQQLSKEELFLQIQNLIQFDEEQLFQDSKIEFMITKDSLLSKGIENKLEQLKQHDQLDIQESINILQDQSNDNQIQGIYKLIQIIQEGKIVNQEQQIRKQELDEFISSSKQIYCQMELFNQTIKKFQDHQIKINSINNKIKLFQDHQNFKNLQIQVHDYKDKFDKDFLNFQKFSEIDKLVNDLETLKQNNKNLEFERNSMENNKIIQSEKENTLVKKLTDLQLELQKQKDEQKLLNENLQREKNNNDQQIQLRFDKLGLNLKPDLLQDYYWITLLKTLAQKVNKAIRNSILIYQGTRDGLNNQQYWSKVNGKGNLLMVFKSKSDHIFGGYSPCIWESCSGKYVADHTLSSFIFSQSHDQIYPLKYDAKQYAIYCNSNYGPSFGNGYDIKIGSDFADGYSKLGISYSFPNYKYGNYDPDLFGQIKPEIKECQIYELSFV</sequence>
<dbReference type="InterPro" id="IPR006571">
    <property type="entry name" value="TLDc_dom"/>
</dbReference>
<feature type="domain" description="TLDc" evidence="2">
    <location>
        <begin position="600"/>
        <end position="772"/>
    </location>
</feature>
<gene>
    <name evidence="3" type="ORF">PPENT_87.1.T0480034</name>
</gene>
<name>A0A8S1UUB9_9CILI</name>
<dbReference type="PROSITE" id="PS51886">
    <property type="entry name" value="TLDC"/>
    <property type="match status" value="1"/>
</dbReference>
<protein>
    <recommendedName>
        <fullName evidence="2">TLDc domain-containing protein</fullName>
    </recommendedName>
</protein>
<keyword evidence="1" id="KW-0175">Coiled coil</keyword>
<proteinExistence type="predicted"/>
<evidence type="ECO:0000313" key="3">
    <source>
        <dbReference type="EMBL" id="CAD8167847.1"/>
    </source>
</evidence>
<accession>A0A8S1UUB9</accession>
<dbReference type="AlphaFoldDB" id="A0A8S1UUB9"/>
<reference evidence="3" key="1">
    <citation type="submission" date="2021-01" db="EMBL/GenBank/DDBJ databases">
        <authorList>
            <consortium name="Genoscope - CEA"/>
            <person name="William W."/>
        </authorList>
    </citation>
    <scope>NUCLEOTIDE SEQUENCE</scope>
</reference>
<dbReference type="EMBL" id="CAJJDO010000048">
    <property type="protein sequence ID" value="CAD8167847.1"/>
    <property type="molecule type" value="Genomic_DNA"/>
</dbReference>
<evidence type="ECO:0000313" key="4">
    <source>
        <dbReference type="Proteomes" id="UP000689195"/>
    </source>
</evidence>
<keyword evidence="4" id="KW-1185">Reference proteome</keyword>
<dbReference type="Proteomes" id="UP000689195">
    <property type="component" value="Unassembled WGS sequence"/>
</dbReference>
<dbReference type="OrthoDB" id="10001977at2759"/>
<dbReference type="Pfam" id="PF07534">
    <property type="entry name" value="TLD"/>
    <property type="match status" value="1"/>
</dbReference>
<evidence type="ECO:0000256" key="1">
    <source>
        <dbReference type="SAM" id="Coils"/>
    </source>
</evidence>